<accession>A0A6N1NLP9</accession>
<dbReference type="KEGG" id="vg:80518447"/>
<reference evidence="1" key="2">
    <citation type="journal article" date="2018" name="Nat. Commun.">
        <title>Tailed giant Tupanvirus possesses the most complete translational apparatus of the known virosphere.</title>
        <authorList>
            <person name="Abrahao J."/>
            <person name="Silva L."/>
            <person name="Silva L.S."/>
            <person name="Khalil J.Y.B."/>
            <person name="Rodrigues R."/>
            <person name="Arantes T."/>
            <person name="Assis F."/>
            <person name="Boratto P."/>
            <person name="Andrade M."/>
            <person name="Kroon E.G."/>
            <person name="Ribeiro B."/>
            <person name="Bergier I."/>
            <person name="Seligmann H."/>
            <person name="Ghigo E."/>
            <person name="Colson P."/>
            <person name="Levasseur A."/>
            <person name="Kroemer G."/>
            <person name="Raoult D."/>
            <person name="La Scola B."/>
        </authorList>
    </citation>
    <scope>NUCLEOTIDE SEQUENCE [LARGE SCALE GENOMIC DNA]</scope>
    <source>
        <strain evidence="1">Soda lake</strain>
    </source>
</reference>
<reference evidence="1" key="1">
    <citation type="submission" date="2017-01" db="EMBL/GenBank/DDBJ databases">
        <authorList>
            <person name="Assis F.L."/>
            <person name="Abrahao J.S."/>
            <person name="Silva L."/>
            <person name="Khalil J.B."/>
            <person name="Rodrigues R."/>
            <person name="Silva L.S."/>
            <person name="Arantes T."/>
            <person name="Boratto P."/>
            <person name="Andrade M."/>
            <person name="Kroon E.G."/>
            <person name="Ribeiro B."/>
            <person name="Bergier I."/>
            <person name="Seligmann H."/>
            <person name="Ghigo E."/>
            <person name="Colson P."/>
            <person name="Levasseur A."/>
            <person name="Raoult D."/>
            <person name="Scola B.L."/>
        </authorList>
    </citation>
    <scope>NUCLEOTIDE SEQUENCE</scope>
    <source>
        <strain evidence="1">Soda lake</strain>
    </source>
</reference>
<sequence>MANIDRKVIINNVEFIVDQLNKTFPNSYFDVMFNSNFSERNKTNICINFPKNIDQYGNSGYRFMRQIKFRLENGYYQIPYIDNEPNSHRFHSESEMERVFDFLEIDKNELDLIVNDVVEKDYDEYEPENSYEDDYLNEDVLGNYEYDKEQAWIKADRDYERWCDRNRIG</sequence>
<proteinExistence type="predicted"/>
<name>A0A6N1NLP9_9VIRU</name>
<dbReference type="EMBL" id="KY523104">
    <property type="protein sequence ID" value="QKU35030.1"/>
    <property type="molecule type" value="Genomic_DNA"/>
</dbReference>
<organism evidence="1">
    <name type="scientific">Tupanvirus soda lake</name>
    <dbReference type="NCBI Taxonomy" id="2126985"/>
    <lineage>
        <taxon>Viruses</taxon>
        <taxon>Varidnaviria</taxon>
        <taxon>Bamfordvirae</taxon>
        <taxon>Nucleocytoviricota</taxon>
        <taxon>Megaviricetes</taxon>
        <taxon>Imitervirales</taxon>
        <taxon>Mimiviridae</taxon>
        <taxon>Megamimivirinae</taxon>
        <taxon>Tupanvirus</taxon>
        <taxon>Tupanvirus salinum</taxon>
    </lineage>
</organism>
<protein>
    <submittedName>
        <fullName evidence="1">Putative orfan</fullName>
    </submittedName>
</protein>
<evidence type="ECO:0000313" key="1">
    <source>
        <dbReference type="EMBL" id="QKU35030.1"/>
    </source>
</evidence>
<dbReference type="RefSeq" id="YP_010781683.1">
    <property type="nucleotide sequence ID" value="NC_075039.1"/>
</dbReference>
<dbReference type="GeneID" id="80518447"/>